<evidence type="ECO:0000259" key="2">
    <source>
        <dbReference type="Pfam" id="PF13020"/>
    </source>
</evidence>
<dbReference type="RefSeq" id="WP_183828816.1">
    <property type="nucleotide sequence ID" value="NZ_JACHEU010000001.1"/>
</dbReference>
<feature type="compositionally biased region" description="Basic and acidic residues" evidence="1">
    <location>
        <begin position="291"/>
        <end position="302"/>
    </location>
</feature>
<gene>
    <name evidence="3" type="ORF">HNR59_001784</name>
</gene>
<feature type="domain" description="Protein NO VEIN C-terminal" evidence="2">
    <location>
        <begin position="310"/>
        <end position="400"/>
    </location>
</feature>
<proteinExistence type="predicted"/>
<dbReference type="Pfam" id="PF13020">
    <property type="entry name" value="NOV_C"/>
    <property type="match status" value="1"/>
</dbReference>
<organism evidence="3 4">
    <name type="scientific">Aquamicrobium lusatiense</name>
    <dbReference type="NCBI Taxonomy" id="89772"/>
    <lineage>
        <taxon>Bacteria</taxon>
        <taxon>Pseudomonadati</taxon>
        <taxon>Pseudomonadota</taxon>
        <taxon>Alphaproteobacteria</taxon>
        <taxon>Hyphomicrobiales</taxon>
        <taxon>Phyllobacteriaceae</taxon>
        <taxon>Aquamicrobium</taxon>
    </lineage>
</organism>
<dbReference type="AlphaFoldDB" id="A0A7W9VU52"/>
<dbReference type="Proteomes" id="UP000533306">
    <property type="component" value="Unassembled WGS sequence"/>
</dbReference>
<reference evidence="3 4" key="1">
    <citation type="submission" date="2020-08" db="EMBL/GenBank/DDBJ databases">
        <title>Genomic Encyclopedia of Type Strains, Phase IV (KMG-IV): sequencing the most valuable type-strain genomes for metagenomic binning, comparative biology and taxonomic classification.</title>
        <authorList>
            <person name="Goeker M."/>
        </authorList>
    </citation>
    <scope>NUCLEOTIDE SEQUENCE [LARGE SCALE GENOMIC DNA]</scope>
    <source>
        <strain evidence="3 4">DSM 11099</strain>
    </source>
</reference>
<sequence>MRDFDDVAANLEGVKKNGAIEHTDPTQRVADLRSAGLIETPDGAPVLSSLGAAVLERWRVAGVANQDKLDETARTVIVYGTAREMGAEPYVTFLAYWAELRAAFDPAALINGWDNLFSLNYLDFRINGFAPGDAFRDEGIRVADIVYDLDAFAEEQGASERVRKGARQVRSGIAGKVPRGRARATCCLAMELLLRRPEERNALVARFGVPRRPHDWSKFSADQAENLLKIVAGFDDFPAVTGAAAGAASAKPDEVSNEPGAQVENYDFSTALQPVPKRAKSKSGTGSSGPKKVDYNRRQERNSEVGQLGEAFAFAYEKWRLAEFPELAAKIVHASLDDDTLGYDIMSFETDGRVRYVEVKATEGPLATRFFISANEIACAEQHTDQFLILRVGNVRNKPVCCEIRDLKAELDLKPTVFECAFKPIDELPCNKR</sequence>
<evidence type="ECO:0000313" key="4">
    <source>
        <dbReference type="Proteomes" id="UP000533306"/>
    </source>
</evidence>
<evidence type="ECO:0000256" key="1">
    <source>
        <dbReference type="SAM" id="MobiDB-lite"/>
    </source>
</evidence>
<dbReference type="InterPro" id="IPR024975">
    <property type="entry name" value="NOV_C"/>
</dbReference>
<name>A0A7W9VU52_9HYPH</name>
<feature type="region of interest" description="Disordered" evidence="1">
    <location>
        <begin position="274"/>
        <end position="302"/>
    </location>
</feature>
<comment type="caution">
    <text evidence="3">The sequence shown here is derived from an EMBL/GenBank/DDBJ whole genome shotgun (WGS) entry which is preliminary data.</text>
</comment>
<keyword evidence="4" id="KW-1185">Reference proteome</keyword>
<evidence type="ECO:0000313" key="3">
    <source>
        <dbReference type="EMBL" id="MBB6012439.1"/>
    </source>
</evidence>
<protein>
    <recommendedName>
        <fullName evidence="2">Protein NO VEIN C-terminal domain-containing protein</fullName>
    </recommendedName>
</protein>
<accession>A0A7W9VU52</accession>
<dbReference type="EMBL" id="JACHEU010000001">
    <property type="protein sequence ID" value="MBB6012439.1"/>
    <property type="molecule type" value="Genomic_DNA"/>
</dbReference>